<dbReference type="Gene3D" id="3.40.630.30">
    <property type="match status" value="1"/>
</dbReference>
<evidence type="ECO:0000259" key="1">
    <source>
        <dbReference type="PROSITE" id="PS51186"/>
    </source>
</evidence>
<organism evidence="2 3">
    <name type="scientific">Pseudovibrio axinellae</name>
    <dbReference type="NCBI Taxonomy" id="989403"/>
    <lineage>
        <taxon>Bacteria</taxon>
        <taxon>Pseudomonadati</taxon>
        <taxon>Pseudomonadota</taxon>
        <taxon>Alphaproteobacteria</taxon>
        <taxon>Hyphomicrobiales</taxon>
        <taxon>Stappiaceae</taxon>
        <taxon>Pseudovibrio</taxon>
    </lineage>
</organism>
<dbReference type="PANTHER" id="PTHR43792:SF16">
    <property type="entry name" value="N-ACETYLTRANSFERASE DOMAIN-CONTAINING PROTEIN"/>
    <property type="match status" value="1"/>
</dbReference>
<dbReference type="AlphaFoldDB" id="A0A161XCB9"/>
<name>A0A161XCB9_9HYPH</name>
<dbReference type="STRING" id="989403.SAMN05421798_101313"/>
<dbReference type="InterPro" id="IPR051531">
    <property type="entry name" value="N-acetyltransferase"/>
</dbReference>
<dbReference type="EMBL" id="LMCB01000130">
    <property type="protein sequence ID" value="KZL08478.1"/>
    <property type="molecule type" value="Genomic_DNA"/>
</dbReference>
<dbReference type="PANTHER" id="PTHR43792">
    <property type="entry name" value="GNAT FAMILY, PUTATIVE (AFU_ORTHOLOGUE AFUA_3G00765)-RELATED-RELATED"/>
    <property type="match status" value="1"/>
</dbReference>
<dbReference type="SUPFAM" id="SSF55729">
    <property type="entry name" value="Acyl-CoA N-acyltransferases (Nat)"/>
    <property type="match status" value="1"/>
</dbReference>
<keyword evidence="2" id="KW-0808">Transferase</keyword>
<reference evidence="2 3" key="1">
    <citation type="journal article" date="2016" name="Front. Microbiol.">
        <title>Comparative Genomic Analysis Reveals a Diverse Repertoire of Genes Involved in Prokaryote-Eukaryote Interactions within the Pseudovibrio Genus.</title>
        <authorList>
            <person name="Romano S."/>
            <person name="Fernandez-Guerra A."/>
            <person name="Reen F.J."/>
            <person name="Glockner F.O."/>
            <person name="Crowley S.P."/>
            <person name="O'Sullivan O."/>
            <person name="Cotter P.D."/>
            <person name="Adams C."/>
            <person name="Dobson A.D."/>
            <person name="O'Gara F."/>
        </authorList>
    </citation>
    <scope>NUCLEOTIDE SEQUENCE [LARGE SCALE GENOMIC DNA]</scope>
    <source>
        <strain evidence="2 3">Ad2</strain>
    </source>
</reference>
<dbReference type="PROSITE" id="PS51186">
    <property type="entry name" value="GNAT"/>
    <property type="match status" value="1"/>
</dbReference>
<dbReference type="InterPro" id="IPR000182">
    <property type="entry name" value="GNAT_dom"/>
</dbReference>
<dbReference type="RefSeq" id="WP_068010224.1">
    <property type="nucleotide sequence ID" value="NZ_FOFM01000001.1"/>
</dbReference>
<dbReference type="InterPro" id="IPR016181">
    <property type="entry name" value="Acyl_CoA_acyltransferase"/>
</dbReference>
<feature type="domain" description="N-acetyltransferase" evidence="1">
    <location>
        <begin position="19"/>
        <end position="182"/>
    </location>
</feature>
<protein>
    <submittedName>
        <fullName evidence="2">Acetyltransferase (GNAT) family protein</fullName>
    </submittedName>
</protein>
<dbReference type="GO" id="GO:0016747">
    <property type="term" value="F:acyltransferase activity, transferring groups other than amino-acyl groups"/>
    <property type="evidence" value="ECO:0007669"/>
    <property type="project" value="InterPro"/>
</dbReference>
<accession>A0A161XCB9</accession>
<proteinExistence type="predicted"/>
<evidence type="ECO:0000313" key="2">
    <source>
        <dbReference type="EMBL" id="KZL08478.1"/>
    </source>
</evidence>
<evidence type="ECO:0000313" key="3">
    <source>
        <dbReference type="Proteomes" id="UP000076577"/>
    </source>
</evidence>
<comment type="caution">
    <text evidence="2">The sequence shown here is derived from an EMBL/GenBank/DDBJ whole genome shotgun (WGS) entry which is preliminary data.</text>
</comment>
<gene>
    <name evidence="2" type="ORF">PsAD2_04147</name>
</gene>
<sequence length="182" mass="20021">MLLEQERLTAAPTLIGERIIMRAHKDEDFEACCALWADPEVVRYISGKPSTPTDTWGRLLKYAGHWSLSGFGYWAVIEKESGELVGDVGFADFKRDITPSLEGKAEAGWVLSPKFHGRGYGQEAVELGLSWLNKSGLFPEVHCIIAPENKASVGLAERVGFKKYANGAYLGEPTVFLSMPLS</sequence>
<keyword evidence="3" id="KW-1185">Reference proteome</keyword>
<dbReference type="OrthoDB" id="6293260at2"/>
<dbReference type="Pfam" id="PF13302">
    <property type="entry name" value="Acetyltransf_3"/>
    <property type="match status" value="1"/>
</dbReference>
<dbReference type="Proteomes" id="UP000076577">
    <property type="component" value="Unassembled WGS sequence"/>
</dbReference>
<dbReference type="PATRIC" id="fig|989403.3.peg.4527"/>